<evidence type="ECO:0000313" key="2">
    <source>
        <dbReference type="EMBL" id="KAH3709990.1"/>
    </source>
</evidence>
<keyword evidence="3" id="KW-1185">Reference proteome</keyword>
<comment type="caution">
    <text evidence="2">The sequence shown here is derived from an EMBL/GenBank/DDBJ whole genome shotgun (WGS) entry which is preliminary data.</text>
</comment>
<evidence type="ECO:0000313" key="3">
    <source>
        <dbReference type="Proteomes" id="UP000828390"/>
    </source>
</evidence>
<reference evidence="2" key="2">
    <citation type="submission" date="2020-11" db="EMBL/GenBank/DDBJ databases">
        <authorList>
            <person name="McCartney M.A."/>
            <person name="Auch B."/>
            <person name="Kono T."/>
            <person name="Mallez S."/>
            <person name="Becker A."/>
            <person name="Gohl D.M."/>
            <person name="Silverstein K.A.T."/>
            <person name="Koren S."/>
            <person name="Bechman K.B."/>
            <person name="Herman A."/>
            <person name="Abrahante J.E."/>
            <person name="Garbe J."/>
        </authorList>
    </citation>
    <scope>NUCLEOTIDE SEQUENCE</scope>
    <source>
        <strain evidence="2">Duluth1</strain>
        <tissue evidence="2">Whole animal</tissue>
    </source>
</reference>
<proteinExistence type="predicted"/>
<name>A0A9D3Z3K1_DREPO</name>
<dbReference type="EMBL" id="JAIWYP010000014">
    <property type="protein sequence ID" value="KAH3709990.1"/>
    <property type="molecule type" value="Genomic_DNA"/>
</dbReference>
<dbReference type="AlphaFoldDB" id="A0A9D3Z3K1"/>
<organism evidence="2 3">
    <name type="scientific">Dreissena polymorpha</name>
    <name type="common">Zebra mussel</name>
    <name type="synonym">Mytilus polymorpha</name>
    <dbReference type="NCBI Taxonomy" id="45954"/>
    <lineage>
        <taxon>Eukaryota</taxon>
        <taxon>Metazoa</taxon>
        <taxon>Spiralia</taxon>
        <taxon>Lophotrochozoa</taxon>
        <taxon>Mollusca</taxon>
        <taxon>Bivalvia</taxon>
        <taxon>Autobranchia</taxon>
        <taxon>Heteroconchia</taxon>
        <taxon>Euheterodonta</taxon>
        <taxon>Imparidentia</taxon>
        <taxon>Neoheterodontei</taxon>
        <taxon>Myida</taxon>
        <taxon>Dreissenoidea</taxon>
        <taxon>Dreissenidae</taxon>
        <taxon>Dreissena</taxon>
    </lineage>
</organism>
<sequence length="88" mass="10324">MLSSLSIFYSFGFMFNKSKSFAALKNKTNTDALERYHGVLPRKYRCRRLWDLVGCNVAGPGSMVQQQDEEYDRRQNDHNKKQDEEIDV</sequence>
<accession>A0A9D3Z3K1</accession>
<gene>
    <name evidence="2" type="ORF">DPMN_069456</name>
</gene>
<feature type="region of interest" description="Disordered" evidence="1">
    <location>
        <begin position="59"/>
        <end position="88"/>
    </location>
</feature>
<evidence type="ECO:0000256" key="1">
    <source>
        <dbReference type="SAM" id="MobiDB-lite"/>
    </source>
</evidence>
<protein>
    <submittedName>
        <fullName evidence="2">Uncharacterized protein</fullName>
    </submittedName>
</protein>
<feature type="compositionally biased region" description="Basic and acidic residues" evidence="1">
    <location>
        <begin position="71"/>
        <end position="88"/>
    </location>
</feature>
<reference evidence="2" key="1">
    <citation type="journal article" date="2019" name="bioRxiv">
        <title>The Genome of the Zebra Mussel, Dreissena polymorpha: A Resource for Invasive Species Research.</title>
        <authorList>
            <person name="McCartney M.A."/>
            <person name="Auch B."/>
            <person name="Kono T."/>
            <person name="Mallez S."/>
            <person name="Zhang Y."/>
            <person name="Obille A."/>
            <person name="Becker A."/>
            <person name="Abrahante J.E."/>
            <person name="Garbe J."/>
            <person name="Badalamenti J.P."/>
            <person name="Herman A."/>
            <person name="Mangelson H."/>
            <person name="Liachko I."/>
            <person name="Sullivan S."/>
            <person name="Sone E.D."/>
            <person name="Koren S."/>
            <person name="Silverstein K.A.T."/>
            <person name="Beckman K.B."/>
            <person name="Gohl D.M."/>
        </authorList>
    </citation>
    <scope>NUCLEOTIDE SEQUENCE</scope>
    <source>
        <strain evidence="2">Duluth1</strain>
        <tissue evidence="2">Whole animal</tissue>
    </source>
</reference>
<dbReference type="Proteomes" id="UP000828390">
    <property type="component" value="Unassembled WGS sequence"/>
</dbReference>